<feature type="domain" description="Phospholipase C/D" evidence="1">
    <location>
        <begin position="37"/>
        <end position="155"/>
    </location>
</feature>
<evidence type="ECO:0000313" key="2">
    <source>
        <dbReference type="EMBL" id="AEA33135.1"/>
    </source>
</evidence>
<dbReference type="InterPro" id="IPR029002">
    <property type="entry name" value="PLPC/GPLD1"/>
</dbReference>
<keyword evidence="3" id="KW-1185">Reference proteome</keyword>
<dbReference type="AlphaFoldDB" id="F2LX77"/>
<reference evidence="2 3" key="1">
    <citation type="journal article" date="2011" name="Stand. Genomic Sci.">
        <title>Complete genome sequence of the thermophilic sulfur-reducer Hippea maritima type strain (MH(2)).</title>
        <authorList>
            <person name="Huntemann M."/>
            <person name="Lu M."/>
            <person name="Nolan M."/>
            <person name="Lapidus A."/>
            <person name="Lucas S."/>
            <person name="Hammon N."/>
            <person name="Deshpande S."/>
            <person name="Cheng J.F."/>
            <person name="Tapia R."/>
            <person name="Han C."/>
            <person name="Goodwin L."/>
            <person name="Pitluck S."/>
            <person name="Liolios K."/>
            <person name="Pagani I."/>
            <person name="Ivanova N."/>
            <person name="Ovchinikova G."/>
            <person name="Pati A."/>
            <person name="Chen A."/>
            <person name="Palaniappan K."/>
            <person name="Land M."/>
            <person name="Hauser L."/>
            <person name="Jeffries C.D."/>
            <person name="Detter J.C."/>
            <person name="Brambilla E.M."/>
            <person name="Rohde M."/>
            <person name="Spring S."/>
            <person name="Goker M."/>
            <person name="Woyke T."/>
            <person name="Bristow J."/>
            <person name="Eisen J.A."/>
            <person name="Markowitz V."/>
            <person name="Hugenholtz P."/>
            <person name="Kyrpides N.C."/>
            <person name="Klenk H.P."/>
            <person name="Mavromatis K."/>
        </authorList>
    </citation>
    <scope>NUCLEOTIDE SEQUENCE [LARGE SCALE GENOMIC DNA]</scope>
    <source>
        <strain evidence="3">ATCC 700847 / DSM 10411 / MH2</strain>
    </source>
</reference>
<dbReference type="Pfam" id="PF00882">
    <property type="entry name" value="Zn_dep_PLPC"/>
    <property type="match status" value="1"/>
</dbReference>
<reference evidence="3" key="2">
    <citation type="submission" date="2011-03" db="EMBL/GenBank/DDBJ databases">
        <title>The complete genome of Hippea maritima DSM 10411.</title>
        <authorList>
            <consortium name="US DOE Joint Genome Institute (JGI-PGF)"/>
            <person name="Lucas S."/>
            <person name="Copeland A."/>
            <person name="Lapidus A."/>
            <person name="Bruce D."/>
            <person name="Goodwin L."/>
            <person name="Pitluck S."/>
            <person name="Peters L."/>
            <person name="Kyrpides N."/>
            <person name="Mavromatis K."/>
            <person name="Pagani I."/>
            <person name="Ivanova N."/>
            <person name="Mikhailova N."/>
            <person name="Lu M."/>
            <person name="Detter J.C."/>
            <person name="Tapia R."/>
            <person name="Han C."/>
            <person name="Land M."/>
            <person name="Hauser L."/>
            <person name="Markowitz V."/>
            <person name="Cheng J.-F."/>
            <person name="Hugenholtz P."/>
            <person name="Woyke T."/>
            <person name="Wu D."/>
            <person name="Spring S."/>
            <person name="Schroeder M."/>
            <person name="Brambilla E."/>
            <person name="Klenk H.-P."/>
            <person name="Eisen J.A."/>
        </authorList>
    </citation>
    <scope>NUCLEOTIDE SEQUENCE [LARGE SCALE GENOMIC DNA]</scope>
    <source>
        <strain evidence="3">ATCC 700847 / DSM 10411 / MH2</strain>
    </source>
</reference>
<dbReference type="InParanoid" id="F2LX77"/>
<proteinExistence type="predicted"/>
<evidence type="ECO:0000313" key="3">
    <source>
        <dbReference type="Proteomes" id="UP000008139"/>
    </source>
</evidence>
<dbReference type="KEGG" id="hmr:Hipma_0156"/>
<dbReference type="HOGENOM" id="CLU_073805_0_0_7"/>
<accession>F2LX77</accession>
<name>F2LX77_HIPMA</name>
<dbReference type="OrthoDB" id="9786483at2"/>
<dbReference type="Proteomes" id="UP000008139">
    <property type="component" value="Chromosome"/>
</dbReference>
<protein>
    <recommendedName>
        <fullName evidence="1">Phospholipase C/D domain-containing protein</fullName>
    </recommendedName>
</protein>
<gene>
    <name evidence="2" type="ordered locus">Hipma_0156</name>
</gene>
<dbReference type="eggNOG" id="ENOG502ZB8E">
    <property type="taxonomic scope" value="Bacteria"/>
</dbReference>
<dbReference type="EMBL" id="CP002606">
    <property type="protein sequence ID" value="AEA33135.1"/>
    <property type="molecule type" value="Genomic_DNA"/>
</dbReference>
<organism evidence="2 3">
    <name type="scientific">Hippea maritima (strain ATCC 700847 / DSM 10411 / MH2)</name>
    <dbReference type="NCBI Taxonomy" id="760142"/>
    <lineage>
        <taxon>Bacteria</taxon>
        <taxon>Pseudomonadati</taxon>
        <taxon>Campylobacterota</taxon>
        <taxon>Desulfurellia</taxon>
        <taxon>Desulfurellales</taxon>
        <taxon>Hippeaceae</taxon>
        <taxon>Hippea</taxon>
    </lineage>
</organism>
<dbReference type="STRING" id="760142.Hipma_0156"/>
<evidence type="ECO:0000259" key="1">
    <source>
        <dbReference type="Pfam" id="PF00882"/>
    </source>
</evidence>
<sequence length="248" mass="27930">MKEMSKIFLVLLTTVIVILIIPQNSFAWGPSVHIGVSLASLEKLPDFLKILLASNLNEYLYGSLAPDFIVGKSLSEKDKHSHNWKIGFSLLKNAQNDREKAFAYGYLSHLAADSVAHGIMVKEMSNIKHLYIENLADSLCEKSYKELATKVINRYNASLDVQFKRKVDTVLFSFGVSKFIFKSIVKASAFSSGKRGFQKVLLNKKFIETFSVDFSQIKDYIELSKKFSIDVLTKEELSLVVKISAISE</sequence>